<reference evidence="1" key="1">
    <citation type="submission" date="2022-05" db="EMBL/GenBank/DDBJ databases">
        <title>The Musa troglodytarum L. genome provides insights into the mechanism of non-climacteric behaviour and enrichment of carotenoids.</title>
        <authorList>
            <person name="Wang J."/>
        </authorList>
    </citation>
    <scope>NUCLEOTIDE SEQUENCE</scope>
    <source>
        <tissue evidence="1">Leaf</tissue>
    </source>
</reference>
<protein>
    <submittedName>
        <fullName evidence="1">Uncharacterized protein</fullName>
    </submittedName>
</protein>
<evidence type="ECO:0000313" key="1">
    <source>
        <dbReference type="EMBL" id="URE42550.1"/>
    </source>
</evidence>
<proteinExistence type="predicted"/>
<dbReference type="EMBL" id="CP097511">
    <property type="protein sequence ID" value="URE42550.1"/>
    <property type="molecule type" value="Genomic_DNA"/>
</dbReference>
<keyword evidence="2" id="KW-1185">Reference proteome</keyword>
<sequence length="82" mass="8659">MTVPPPSPSCKLLSVEAICKSSITTATSLIDTIGTICKINGKTSKQNESNATSIRAGTIRFDYYTGPISSRLLYGGGAKLMM</sequence>
<gene>
    <name evidence="1" type="ORF">MUK42_32535</name>
</gene>
<organism evidence="1 2">
    <name type="scientific">Musa troglodytarum</name>
    <name type="common">fe'i banana</name>
    <dbReference type="NCBI Taxonomy" id="320322"/>
    <lineage>
        <taxon>Eukaryota</taxon>
        <taxon>Viridiplantae</taxon>
        <taxon>Streptophyta</taxon>
        <taxon>Embryophyta</taxon>
        <taxon>Tracheophyta</taxon>
        <taxon>Spermatophyta</taxon>
        <taxon>Magnoliopsida</taxon>
        <taxon>Liliopsida</taxon>
        <taxon>Zingiberales</taxon>
        <taxon>Musaceae</taxon>
        <taxon>Musa</taxon>
    </lineage>
</organism>
<name>A0A9E7HYN4_9LILI</name>
<dbReference type="Proteomes" id="UP001055439">
    <property type="component" value="Chromosome 9"/>
</dbReference>
<evidence type="ECO:0000313" key="2">
    <source>
        <dbReference type="Proteomes" id="UP001055439"/>
    </source>
</evidence>
<dbReference type="AlphaFoldDB" id="A0A9E7HYN4"/>
<accession>A0A9E7HYN4</accession>